<comment type="caution">
    <text evidence="2">The sequence shown here is derived from an EMBL/GenBank/DDBJ whole genome shotgun (WGS) entry which is preliminary data.</text>
</comment>
<organism evidence="2 3">
    <name type="scientific">Tanacetum coccineum</name>
    <dbReference type="NCBI Taxonomy" id="301880"/>
    <lineage>
        <taxon>Eukaryota</taxon>
        <taxon>Viridiplantae</taxon>
        <taxon>Streptophyta</taxon>
        <taxon>Embryophyta</taxon>
        <taxon>Tracheophyta</taxon>
        <taxon>Spermatophyta</taxon>
        <taxon>Magnoliopsida</taxon>
        <taxon>eudicotyledons</taxon>
        <taxon>Gunneridae</taxon>
        <taxon>Pentapetalae</taxon>
        <taxon>asterids</taxon>
        <taxon>campanulids</taxon>
        <taxon>Asterales</taxon>
        <taxon>Asteraceae</taxon>
        <taxon>Asteroideae</taxon>
        <taxon>Anthemideae</taxon>
        <taxon>Anthemidinae</taxon>
        <taxon>Tanacetum</taxon>
    </lineage>
</organism>
<evidence type="ECO:0000313" key="2">
    <source>
        <dbReference type="EMBL" id="GJT93543.1"/>
    </source>
</evidence>
<proteinExistence type="predicted"/>
<dbReference type="EMBL" id="BQNB010020212">
    <property type="protein sequence ID" value="GJT93543.1"/>
    <property type="molecule type" value="Genomic_DNA"/>
</dbReference>
<evidence type="ECO:0000256" key="1">
    <source>
        <dbReference type="SAM" id="MobiDB-lite"/>
    </source>
</evidence>
<dbReference type="Proteomes" id="UP001151760">
    <property type="component" value="Unassembled WGS sequence"/>
</dbReference>
<accession>A0ABQ5I0A8</accession>
<protein>
    <submittedName>
        <fullName evidence="2">Uncharacterized protein</fullName>
    </submittedName>
</protein>
<keyword evidence="3" id="KW-1185">Reference proteome</keyword>
<sequence length="131" mass="14460">MATPSNWQTPNQSNWLSPSNWQTPNPSYLGTPNSQPPIPSPHGTSNLQNPMTSYYSPNLPPPSQDAGILDPVYMPINVGGVHWVTGAIDLADSIFKRKNRDIGIVPERSFRVTFRSPIIFGEQDFTIPPTS</sequence>
<name>A0ABQ5I0A8_9ASTR</name>
<reference evidence="2" key="1">
    <citation type="journal article" date="2022" name="Int. J. Mol. Sci.">
        <title>Draft Genome of Tanacetum Coccineum: Genomic Comparison of Closely Related Tanacetum-Family Plants.</title>
        <authorList>
            <person name="Yamashiro T."/>
            <person name="Shiraishi A."/>
            <person name="Nakayama K."/>
            <person name="Satake H."/>
        </authorList>
    </citation>
    <scope>NUCLEOTIDE SEQUENCE</scope>
</reference>
<reference evidence="2" key="2">
    <citation type="submission" date="2022-01" db="EMBL/GenBank/DDBJ databases">
        <authorList>
            <person name="Yamashiro T."/>
            <person name="Shiraishi A."/>
            <person name="Satake H."/>
            <person name="Nakayama K."/>
        </authorList>
    </citation>
    <scope>NUCLEOTIDE SEQUENCE</scope>
</reference>
<evidence type="ECO:0000313" key="3">
    <source>
        <dbReference type="Proteomes" id="UP001151760"/>
    </source>
</evidence>
<feature type="compositionally biased region" description="Polar residues" evidence="1">
    <location>
        <begin position="42"/>
        <end position="56"/>
    </location>
</feature>
<gene>
    <name evidence="2" type="ORF">Tco_1082388</name>
</gene>
<feature type="region of interest" description="Disordered" evidence="1">
    <location>
        <begin position="1"/>
        <end position="62"/>
    </location>
</feature>
<feature type="compositionally biased region" description="Polar residues" evidence="1">
    <location>
        <begin position="1"/>
        <end position="33"/>
    </location>
</feature>